<dbReference type="EMBL" id="BPLR01000568">
    <property type="protein sequence ID" value="GIY95731.1"/>
    <property type="molecule type" value="Genomic_DNA"/>
</dbReference>
<gene>
    <name evidence="1" type="ORF">CEXT_740951</name>
</gene>
<dbReference type="Proteomes" id="UP001054945">
    <property type="component" value="Unassembled WGS sequence"/>
</dbReference>
<sequence>MVNTIPVHSAMAITIPENLTMAIIFPIDTMVTTFPAYSTMAPIYSTVLHFPHILKRPLQLRRIPHIPPFQHILQWPIIFQHILQWPLQILQTPL</sequence>
<dbReference type="AlphaFoldDB" id="A0AAV4XP16"/>
<name>A0AAV4XP16_CAEEX</name>
<evidence type="ECO:0000313" key="2">
    <source>
        <dbReference type="Proteomes" id="UP001054945"/>
    </source>
</evidence>
<evidence type="ECO:0000313" key="1">
    <source>
        <dbReference type="EMBL" id="GIY95731.1"/>
    </source>
</evidence>
<protein>
    <submittedName>
        <fullName evidence="1">Uncharacterized protein</fullName>
    </submittedName>
</protein>
<proteinExistence type="predicted"/>
<comment type="caution">
    <text evidence="1">The sequence shown here is derived from an EMBL/GenBank/DDBJ whole genome shotgun (WGS) entry which is preliminary data.</text>
</comment>
<organism evidence="1 2">
    <name type="scientific">Caerostris extrusa</name>
    <name type="common">Bark spider</name>
    <name type="synonym">Caerostris bankana</name>
    <dbReference type="NCBI Taxonomy" id="172846"/>
    <lineage>
        <taxon>Eukaryota</taxon>
        <taxon>Metazoa</taxon>
        <taxon>Ecdysozoa</taxon>
        <taxon>Arthropoda</taxon>
        <taxon>Chelicerata</taxon>
        <taxon>Arachnida</taxon>
        <taxon>Araneae</taxon>
        <taxon>Araneomorphae</taxon>
        <taxon>Entelegynae</taxon>
        <taxon>Araneoidea</taxon>
        <taxon>Araneidae</taxon>
        <taxon>Caerostris</taxon>
    </lineage>
</organism>
<accession>A0AAV4XP16</accession>
<reference evidence="1 2" key="1">
    <citation type="submission" date="2021-06" db="EMBL/GenBank/DDBJ databases">
        <title>Caerostris extrusa draft genome.</title>
        <authorList>
            <person name="Kono N."/>
            <person name="Arakawa K."/>
        </authorList>
    </citation>
    <scope>NUCLEOTIDE SEQUENCE [LARGE SCALE GENOMIC DNA]</scope>
</reference>
<keyword evidence="2" id="KW-1185">Reference proteome</keyword>